<reference evidence="1 2" key="1">
    <citation type="submission" date="2017-09" db="EMBL/GenBank/DDBJ databases">
        <title>Sphingomonas adhaesiva DSM 7418, whole genome shotgun sequence.</title>
        <authorList>
            <person name="Feng G."/>
            <person name="Zhu H."/>
        </authorList>
    </citation>
    <scope>NUCLEOTIDE SEQUENCE [LARGE SCALE GENOMIC DNA]</scope>
    <source>
        <strain evidence="1 2">DSM 7418</strain>
    </source>
</reference>
<dbReference type="GO" id="GO:0015031">
    <property type="term" value="P:protein transport"/>
    <property type="evidence" value="ECO:0007669"/>
    <property type="project" value="InterPro"/>
</dbReference>
<organism evidence="1 2">
    <name type="scientific">Sphingomonas adhaesiva</name>
    <dbReference type="NCBI Taxonomy" id="28212"/>
    <lineage>
        <taxon>Bacteria</taxon>
        <taxon>Pseudomonadati</taxon>
        <taxon>Pseudomonadota</taxon>
        <taxon>Alphaproteobacteria</taxon>
        <taxon>Sphingomonadales</taxon>
        <taxon>Sphingomonadaceae</taxon>
        <taxon>Sphingomonas</taxon>
    </lineage>
</organism>
<dbReference type="AlphaFoldDB" id="A0A2A4I778"/>
<evidence type="ECO:0000313" key="2">
    <source>
        <dbReference type="Proteomes" id="UP000218323"/>
    </source>
</evidence>
<sequence>MGFLGGIGSIVNPLNIAALGMGPVGIGMMFARPLVSAVGQQFIQQLGDKLGLPQGVVDMARSTFALQAGDIGGAGRSLGDVVQGFGSQFGASPFEAGEVERNLTDLIDQATTDLAQSREAREARSGGGRSWLMALAENLGRVADKLANEMDQMSQTLGDGANKSSQNLKFAAKSQEFSQFFSSANTVIKTLGEALSQGARKQ</sequence>
<proteinExistence type="predicted"/>
<name>A0A2A4I778_9SPHN</name>
<dbReference type="SUPFAM" id="SSF140129">
    <property type="entry name" value="MxiH-like"/>
    <property type="match status" value="1"/>
</dbReference>
<dbReference type="Proteomes" id="UP000218323">
    <property type="component" value="Unassembled WGS sequence"/>
</dbReference>
<dbReference type="RefSeq" id="WP_066712817.1">
    <property type="nucleotide sequence ID" value="NZ_NWVC01000005.1"/>
</dbReference>
<comment type="caution">
    <text evidence="1">The sequence shown here is derived from an EMBL/GenBank/DDBJ whole genome shotgun (WGS) entry which is preliminary data.</text>
</comment>
<dbReference type="EMBL" id="NWVC01000005">
    <property type="protein sequence ID" value="PCG14036.1"/>
    <property type="molecule type" value="Genomic_DNA"/>
</dbReference>
<keyword evidence="2" id="KW-1185">Reference proteome</keyword>
<evidence type="ECO:0000313" key="1">
    <source>
        <dbReference type="EMBL" id="PCG14036.1"/>
    </source>
</evidence>
<gene>
    <name evidence="1" type="ORF">COA07_12085</name>
</gene>
<protein>
    <submittedName>
        <fullName evidence="1">Uncharacterized protein</fullName>
    </submittedName>
</protein>
<dbReference type="InterPro" id="IPR037203">
    <property type="entry name" value="T3SS_needle-like_sf"/>
</dbReference>
<accession>A0A2A4I778</accession>